<protein>
    <recommendedName>
        <fullName evidence="6">Transcription repressor</fullName>
    </recommendedName>
    <alternativeName>
        <fullName evidence="6">Ovate family protein</fullName>
    </alternativeName>
</protein>
<evidence type="ECO:0000256" key="6">
    <source>
        <dbReference type="RuleBase" id="RU367028"/>
    </source>
</evidence>
<dbReference type="GO" id="GO:0005634">
    <property type="term" value="C:nucleus"/>
    <property type="evidence" value="ECO:0007669"/>
    <property type="project" value="UniProtKB-SubCell"/>
</dbReference>
<dbReference type="NCBIfam" id="TIGR01568">
    <property type="entry name" value="A_thal_3678"/>
    <property type="match status" value="1"/>
</dbReference>
<evidence type="ECO:0000259" key="8">
    <source>
        <dbReference type="PROSITE" id="PS51754"/>
    </source>
</evidence>
<evidence type="ECO:0000313" key="9">
    <source>
        <dbReference type="EMBL" id="CAA2622215.1"/>
    </source>
</evidence>
<evidence type="ECO:0000313" key="10">
    <source>
        <dbReference type="Proteomes" id="UP001189122"/>
    </source>
</evidence>
<organism evidence="9">
    <name type="scientific">Spirodela intermedia</name>
    <name type="common">Intermediate duckweed</name>
    <dbReference type="NCBI Taxonomy" id="51605"/>
    <lineage>
        <taxon>Eukaryota</taxon>
        <taxon>Viridiplantae</taxon>
        <taxon>Streptophyta</taxon>
        <taxon>Embryophyta</taxon>
        <taxon>Tracheophyta</taxon>
        <taxon>Spermatophyta</taxon>
        <taxon>Magnoliopsida</taxon>
        <taxon>Liliopsida</taxon>
        <taxon>Araceae</taxon>
        <taxon>Lemnoideae</taxon>
        <taxon>Spirodela</taxon>
    </lineage>
</organism>
<dbReference type="GO" id="GO:0045892">
    <property type="term" value="P:negative regulation of DNA-templated transcription"/>
    <property type="evidence" value="ECO:0007669"/>
    <property type="project" value="UniProtKB-UniRule"/>
</dbReference>
<dbReference type="AlphaFoldDB" id="A0A7I8IXZ2"/>
<evidence type="ECO:0000256" key="1">
    <source>
        <dbReference type="ARBA" id="ARBA00004123"/>
    </source>
</evidence>
<accession>A0A7I8IXZ2</accession>
<dbReference type="PROSITE" id="PS51754">
    <property type="entry name" value="OVATE"/>
    <property type="match status" value="1"/>
</dbReference>
<name>A0A7I8IXZ2_SPIIN</name>
<evidence type="ECO:0000256" key="7">
    <source>
        <dbReference type="SAM" id="MobiDB-lite"/>
    </source>
</evidence>
<comment type="function">
    <text evidence="6">Transcriptional repressor that regulates multiple aspects of plant growth and development.</text>
</comment>
<evidence type="ECO:0000256" key="4">
    <source>
        <dbReference type="ARBA" id="ARBA00023163"/>
    </source>
</evidence>
<dbReference type="EMBL" id="CACRZD030000006">
    <property type="protein sequence ID" value="CAA6661871.1"/>
    <property type="molecule type" value="Genomic_DNA"/>
</dbReference>
<dbReference type="PANTHER" id="PTHR33057:SF128">
    <property type="entry name" value="TRANSCRIPTION REPRESSOR OFP3"/>
    <property type="match status" value="1"/>
</dbReference>
<sequence>MRLSSPRLATKNIQAQRGRRSAASAASAASAGGSAPRKCLTQSFAVVKFSSDPQRDFRDSMEEMIAENNINSSKDLEDLLACYLSLNSNEYHDVIVKAFEQIWSDLTDRRRHESHKPRHCR</sequence>
<feature type="compositionally biased region" description="Low complexity" evidence="7">
    <location>
        <begin position="21"/>
        <end position="35"/>
    </location>
</feature>
<dbReference type="InterPro" id="IPR006458">
    <property type="entry name" value="Ovate_C"/>
</dbReference>
<evidence type="ECO:0000256" key="5">
    <source>
        <dbReference type="ARBA" id="ARBA00023242"/>
    </source>
</evidence>
<evidence type="ECO:0000256" key="3">
    <source>
        <dbReference type="ARBA" id="ARBA00023015"/>
    </source>
</evidence>
<evidence type="ECO:0000256" key="2">
    <source>
        <dbReference type="ARBA" id="ARBA00022491"/>
    </source>
</evidence>
<dbReference type="Pfam" id="PF04844">
    <property type="entry name" value="Ovate"/>
    <property type="match status" value="1"/>
</dbReference>
<feature type="region of interest" description="Disordered" evidence="7">
    <location>
        <begin position="1"/>
        <end position="37"/>
    </location>
</feature>
<comment type="subcellular location">
    <subcellularLocation>
        <location evidence="1 6">Nucleus</location>
    </subcellularLocation>
</comment>
<reference evidence="9 10" key="1">
    <citation type="submission" date="2019-12" db="EMBL/GenBank/DDBJ databases">
        <authorList>
            <person name="Scholz U."/>
            <person name="Mascher M."/>
            <person name="Fiebig A."/>
        </authorList>
    </citation>
    <scope>NUCLEOTIDE SEQUENCE</scope>
</reference>
<dbReference type="PANTHER" id="PTHR33057">
    <property type="entry name" value="TRANSCRIPTION REPRESSOR OFP7-RELATED"/>
    <property type="match status" value="1"/>
</dbReference>
<proteinExistence type="predicted"/>
<keyword evidence="2 6" id="KW-0678">Repressor</keyword>
<keyword evidence="5 6" id="KW-0539">Nucleus</keyword>
<dbReference type="EMBL" id="LR743593">
    <property type="protein sequence ID" value="CAA2622215.1"/>
    <property type="molecule type" value="Genomic_DNA"/>
</dbReference>
<keyword evidence="4 6" id="KW-0804">Transcription</keyword>
<keyword evidence="10" id="KW-1185">Reference proteome</keyword>
<keyword evidence="3 6" id="KW-0805">Transcription regulation</keyword>
<feature type="domain" description="OVATE" evidence="8">
    <location>
        <begin position="46"/>
        <end position="105"/>
    </location>
</feature>
<gene>
    <name evidence="9" type="ORF">SI7747_06008265</name>
</gene>
<dbReference type="InterPro" id="IPR038933">
    <property type="entry name" value="Ovate"/>
</dbReference>
<dbReference type="Proteomes" id="UP001189122">
    <property type="component" value="Unassembled WGS sequence"/>
</dbReference>